<accession>A2SIE1</accession>
<feature type="compositionally biased region" description="Basic and acidic residues" evidence="1">
    <location>
        <begin position="184"/>
        <end position="193"/>
    </location>
</feature>
<proteinExistence type="predicted"/>
<dbReference type="eggNOG" id="COG3266">
    <property type="taxonomic scope" value="Bacteria"/>
</dbReference>
<keyword evidence="4" id="KW-1185">Reference proteome</keyword>
<dbReference type="RefSeq" id="WP_011829965.1">
    <property type="nucleotide sequence ID" value="NC_008825.1"/>
</dbReference>
<evidence type="ECO:0000256" key="1">
    <source>
        <dbReference type="SAM" id="MobiDB-lite"/>
    </source>
</evidence>
<dbReference type="Proteomes" id="UP000000366">
    <property type="component" value="Chromosome"/>
</dbReference>
<dbReference type="EMBL" id="CP000555">
    <property type="protein sequence ID" value="ABM95330.1"/>
    <property type="molecule type" value="Genomic_DNA"/>
</dbReference>
<sequence>MHRFPSFLSIARRLGTTGLLLIFAALPAGCTTITPPQVEVPARNSGSVAEASPPALIPVVRYGRYTLVELMPEPAQRDLLQQTLEVSIPPTLNANVGDAMRHVLLRSGYRLCDAGEAASLYALPLPAAHLRLGPLMLRDALLTLAGPAWELSVDDSTRQVCFSRRGASTSLSANPPGTATPVPDADRPEELQP</sequence>
<evidence type="ECO:0000313" key="4">
    <source>
        <dbReference type="Proteomes" id="UP000000366"/>
    </source>
</evidence>
<organism evidence="3 4">
    <name type="scientific">Methylibium petroleiphilum (strain ATCC BAA-1232 / LMG 22953 / PM1)</name>
    <dbReference type="NCBI Taxonomy" id="420662"/>
    <lineage>
        <taxon>Bacteria</taxon>
        <taxon>Pseudomonadati</taxon>
        <taxon>Pseudomonadota</taxon>
        <taxon>Betaproteobacteria</taxon>
        <taxon>Burkholderiales</taxon>
        <taxon>Sphaerotilaceae</taxon>
        <taxon>Methylibium</taxon>
    </lineage>
</organism>
<evidence type="ECO:0008006" key="5">
    <source>
        <dbReference type="Google" id="ProtNLM"/>
    </source>
</evidence>
<feature type="compositionally biased region" description="Polar residues" evidence="1">
    <location>
        <begin position="166"/>
        <end position="177"/>
    </location>
</feature>
<gene>
    <name evidence="3" type="ordered locus">Mpe_A2375</name>
</gene>
<feature type="signal peptide" evidence="2">
    <location>
        <begin position="1"/>
        <end position="30"/>
    </location>
</feature>
<dbReference type="AlphaFoldDB" id="A2SIE1"/>
<dbReference type="STRING" id="420662.Mpe_A2375"/>
<feature type="region of interest" description="Disordered" evidence="1">
    <location>
        <begin position="166"/>
        <end position="193"/>
    </location>
</feature>
<protein>
    <recommendedName>
        <fullName evidence="5">PilL protein</fullName>
    </recommendedName>
</protein>
<evidence type="ECO:0000313" key="3">
    <source>
        <dbReference type="EMBL" id="ABM95330.1"/>
    </source>
</evidence>
<name>A2SIE1_METPP</name>
<keyword evidence="2" id="KW-0732">Signal</keyword>
<dbReference type="NCBIfam" id="TIGR03748">
    <property type="entry name" value="conj_PilL"/>
    <property type="match status" value="1"/>
</dbReference>
<reference evidence="3 4" key="1">
    <citation type="journal article" date="2007" name="J. Bacteriol.">
        <title>Whole-genome analysis of the methyl tert-butyl ether-degrading beta-proteobacterium Methylibium petroleiphilum PM1.</title>
        <authorList>
            <person name="Kane S.R."/>
            <person name="Chakicherla A.Y."/>
            <person name="Chain P.S.G."/>
            <person name="Schmidt R."/>
            <person name="Shin M.W."/>
            <person name="Legler T.C."/>
            <person name="Scow K.M."/>
            <person name="Larimer F.W."/>
            <person name="Lucas S.M."/>
            <person name="Richardson P.M."/>
            <person name="Hristova K.R."/>
        </authorList>
    </citation>
    <scope>NUCLEOTIDE SEQUENCE [LARGE SCALE GENOMIC DNA]</scope>
    <source>
        <strain evidence="4">ATCC BAA-1232 / LMG 22953 / PM1</strain>
    </source>
</reference>
<dbReference type="KEGG" id="mpt:Mpe_A2375"/>
<feature type="chain" id="PRO_5002645844" description="PilL protein" evidence="2">
    <location>
        <begin position="31"/>
        <end position="193"/>
    </location>
</feature>
<dbReference type="InterPro" id="IPR022260">
    <property type="entry name" value="Integr_conj_element_PilL"/>
</dbReference>
<dbReference type="HOGENOM" id="CLU_068440_1_0_4"/>
<evidence type="ECO:0000256" key="2">
    <source>
        <dbReference type="SAM" id="SignalP"/>
    </source>
</evidence>